<dbReference type="STRING" id="1798664.A3C93_02335"/>
<comment type="caution">
    <text evidence="2">The sequence shown here is derived from an EMBL/GenBank/DDBJ whole genome shotgun (WGS) entry which is preliminary data.</text>
</comment>
<evidence type="ECO:0008006" key="4">
    <source>
        <dbReference type="Google" id="ProtNLM"/>
    </source>
</evidence>
<sequence length="207" mass="22425">MFASMKRYLVTLCALGMMGFGGVASAETLYPLPVSDGHKGEKPSIAYHIEYLSPLGVTTAGPTGITYAPYGYYPTFEPTVLPARYFRTYPLYFGGESFAFVVHLENTGKRTYRNLLVITAQEFLNTEGGAGVPFPGEAAHNWSVPKLGPGESIALSGAMTLPAFGSSGIDQTHLQILHWENDETELEDVGKGRVLLDDPQAGLWCPL</sequence>
<accession>A0A1G2DFM1</accession>
<dbReference type="Proteomes" id="UP000178636">
    <property type="component" value="Unassembled WGS sequence"/>
</dbReference>
<evidence type="ECO:0000313" key="3">
    <source>
        <dbReference type="Proteomes" id="UP000178636"/>
    </source>
</evidence>
<feature type="chain" id="PRO_5009582568" description="DUF11 domain-containing protein" evidence="1">
    <location>
        <begin position="27"/>
        <end position="207"/>
    </location>
</feature>
<feature type="signal peptide" evidence="1">
    <location>
        <begin position="1"/>
        <end position="26"/>
    </location>
</feature>
<protein>
    <recommendedName>
        <fullName evidence="4">DUF11 domain-containing protein</fullName>
    </recommendedName>
</protein>
<dbReference type="EMBL" id="MHLO01000029">
    <property type="protein sequence ID" value="OGZ11751.1"/>
    <property type="molecule type" value="Genomic_DNA"/>
</dbReference>
<gene>
    <name evidence="2" type="ORF">A3C93_02335</name>
</gene>
<dbReference type="AlphaFoldDB" id="A0A1G2DFM1"/>
<proteinExistence type="predicted"/>
<name>A0A1G2DFM1_9BACT</name>
<evidence type="ECO:0000313" key="2">
    <source>
        <dbReference type="EMBL" id="OGZ11751.1"/>
    </source>
</evidence>
<reference evidence="2 3" key="1">
    <citation type="journal article" date="2016" name="Nat. Commun.">
        <title>Thousands of microbial genomes shed light on interconnected biogeochemical processes in an aquifer system.</title>
        <authorList>
            <person name="Anantharaman K."/>
            <person name="Brown C.T."/>
            <person name="Hug L.A."/>
            <person name="Sharon I."/>
            <person name="Castelle C.J."/>
            <person name="Probst A.J."/>
            <person name="Thomas B.C."/>
            <person name="Singh A."/>
            <person name="Wilkins M.J."/>
            <person name="Karaoz U."/>
            <person name="Brodie E.L."/>
            <person name="Williams K.H."/>
            <person name="Hubbard S.S."/>
            <person name="Banfield J.F."/>
        </authorList>
    </citation>
    <scope>NUCLEOTIDE SEQUENCE [LARGE SCALE GENOMIC DNA]</scope>
</reference>
<keyword evidence="1" id="KW-0732">Signal</keyword>
<evidence type="ECO:0000256" key="1">
    <source>
        <dbReference type="SAM" id="SignalP"/>
    </source>
</evidence>
<organism evidence="2 3">
    <name type="scientific">Candidatus Lloydbacteria bacterium RIFCSPHIGHO2_02_FULL_54_17</name>
    <dbReference type="NCBI Taxonomy" id="1798664"/>
    <lineage>
        <taxon>Bacteria</taxon>
        <taxon>Candidatus Lloydiibacteriota</taxon>
    </lineage>
</organism>